<keyword evidence="1" id="KW-1133">Transmembrane helix</keyword>
<keyword evidence="2" id="KW-0808">Transferase</keyword>
<dbReference type="STRING" id="1437609.BCAL_2238"/>
<reference evidence="2 3" key="1">
    <citation type="submission" date="2014-03" db="EMBL/GenBank/DDBJ databases">
        <title>Genomics of Bifidobacteria.</title>
        <authorList>
            <person name="Ventura M."/>
            <person name="Milani C."/>
            <person name="Lugli G.A."/>
        </authorList>
    </citation>
    <scope>NUCLEOTIDE SEQUENCE [LARGE SCALE GENOMIC DNA]</scope>
    <source>
        <strain evidence="2 3">DSM 23973</strain>
    </source>
</reference>
<gene>
    <name evidence="2" type="ORF">BCAL_2238</name>
</gene>
<comment type="caution">
    <text evidence="2">The sequence shown here is derived from an EMBL/GenBank/DDBJ whole genome shotgun (WGS) entry which is preliminary data.</text>
</comment>
<dbReference type="InterPro" id="IPR036890">
    <property type="entry name" value="HATPase_C_sf"/>
</dbReference>
<protein>
    <submittedName>
        <fullName evidence="2">Histidine kinase</fullName>
    </submittedName>
</protein>
<keyword evidence="2" id="KW-0418">Kinase</keyword>
<feature type="transmembrane region" description="Helical" evidence="1">
    <location>
        <begin position="102"/>
        <end position="128"/>
    </location>
</feature>
<dbReference type="EMBL" id="JGYS01000021">
    <property type="protein sequence ID" value="KFI51630.1"/>
    <property type="molecule type" value="Genomic_DNA"/>
</dbReference>
<evidence type="ECO:0000256" key="1">
    <source>
        <dbReference type="SAM" id="Phobius"/>
    </source>
</evidence>
<name>A0A086ZYN0_9BIFI</name>
<sequence>MMCCMLALDVYSGRGLAAGGWPYVVVGVVYAAACLSVALRPVAGSVVVILTATLCIAVPSFNSSHMVFGVAAAFGIVFLLAPMWVAAGLFVVNAAVNLLAPALMGIGVGPAVSVLIVQCVSVSVGYGIRRYRAYGERQRDLLRIRMLSERNAMLERDMLAARRLHDILTNDLTYVITIANTRMLDADGVERETLERIDGKTREALDCAHAVIDQLRMDVSDAHGPTPHDGGRARNETRDIGAAELSEPHEPRTSGSGSLSEFVEARRSELAALGFEGTAGVTGDETLDRYDSDVREEVRSLLVELFANIRRHCVPGDDYSLLVDIDERRIRIVQMNTVTLGSRQREQKISSGRGLATHRDIIRRLNGTMRTTLEDNTWTIRIRLPYERP</sequence>
<keyword evidence="1" id="KW-0472">Membrane</keyword>
<dbReference type="Proteomes" id="UP000029072">
    <property type="component" value="Unassembled WGS sequence"/>
</dbReference>
<organism evidence="2 3">
    <name type="scientific">Bifidobacterium callitrichos DSM 23973</name>
    <dbReference type="NCBI Taxonomy" id="1437609"/>
    <lineage>
        <taxon>Bacteria</taxon>
        <taxon>Bacillati</taxon>
        <taxon>Actinomycetota</taxon>
        <taxon>Actinomycetes</taxon>
        <taxon>Bifidobacteriales</taxon>
        <taxon>Bifidobacteriaceae</taxon>
        <taxon>Bifidobacterium</taxon>
    </lineage>
</organism>
<dbReference type="eggNOG" id="COG4585">
    <property type="taxonomic scope" value="Bacteria"/>
</dbReference>
<evidence type="ECO:0000313" key="3">
    <source>
        <dbReference type="Proteomes" id="UP000029072"/>
    </source>
</evidence>
<dbReference type="AlphaFoldDB" id="A0A086ZYN0"/>
<dbReference type="GO" id="GO:0016301">
    <property type="term" value="F:kinase activity"/>
    <property type="evidence" value="ECO:0007669"/>
    <property type="project" value="UniProtKB-KW"/>
</dbReference>
<accession>A0A086ZYN0</accession>
<keyword evidence="1" id="KW-0812">Transmembrane</keyword>
<proteinExistence type="predicted"/>
<dbReference type="Gene3D" id="3.30.565.10">
    <property type="entry name" value="Histidine kinase-like ATPase, C-terminal domain"/>
    <property type="match status" value="1"/>
</dbReference>
<feature type="transmembrane region" description="Helical" evidence="1">
    <location>
        <begin position="27"/>
        <end position="58"/>
    </location>
</feature>
<evidence type="ECO:0000313" key="2">
    <source>
        <dbReference type="EMBL" id="KFI51630.1"/>
    </source>
</evidence>
<feature type="transmembrane region" description="Helical" evidence="1">
    <location>
        <begin position="70"/>
        <end position="96"/>
    </location>
</feature>